<keyword evidence="1" id="KW-0812">Transmembrane</keyword>
<keyword evidence="1" id="KW-0472">Membrane</keyword>
<evidence type="ECO:0000256" key="1">
    <source>
        <dbReference type="SAM" id="Phobius"/>
    </source>
</evidence>
<organism evidence="2 3">
    <name type="scientific">Candidatus Magasanikbacteria bacterium CG_4_9_14_3_um_filter_32_9</name>
    <dbReference type="NCBI Taxonomy" id="1974644"/>
    <lineage>
        <taxon>Bacteria</taxon>
        <taxon>Candidatus Magasanikiibacteriota</taxon>
    </lineage>
</organism>
<keyword evidence="1" id="KW-1133">Transmembrane helix</keyword>
<gene>
    <name evidence="2" type="ORF">CO137_00895</name>
</gene>
<protein>
    <submittedName>
        <fullName evidence="2">Uncharacterized protein</fullName>
    </submittedName>
</protein>
<feature type="transmembrane region" description="Helical" evidence="1">
    <location>
        <begin position="54"/>
        <end position="75"/>
    </location>
</feature>
<sequence length="83" mass="9344">MNKKQKLKNEIKANLAKYIGAGFGLVASLAWNDAIKALIEVVFPLNKDGLWAKFIYAGTITILVVIVTIYFVKFLKVEEENKK</sequence>
<name>A0A2M7Z7J3_9BACT</name>
<evidence type="ECO:0000313" key="3">
    <source>
        <dbReference type="Proteomes" id="UP000230843"/>
    </source>
</evidence>
<proteinExistence type="predicted"/>
<comment type="caution">
    <text evidence="2">The sequence shown here is derived from an EMBL/GenBank/DDBJ whole genome shotgun (WGS) entry which is preliminary data.</text>
</comment>
<dbReference type="Pfam" id="PF18898">
    <property type="entry name" value="DUF5654"/>
    <property type="match status" value="1"/>
</dbReference>
<dbReference type="InterPro" id="IPR043713">
    <property type="entry name" value="DUF5654"/>
</dbReference>
<dbReference type="Proteomes" id="UP000230843">
    <property type="component" value="Unassembled WGS sequence"/>
</dbReference>
<accession>A0A2M7Z7J3</accession>
<dbReference type="AlphaFoldDB" id="A0A2M7Z7J3"/>
<feature type="transmembrane region" description="Helical" evidence="1">
    <location>
        <begin position="15"/>
        <end position="34"/>
    </location>
</feature>
<evidence type="ECO:0000313" key="2">
    <source>
        <dbReference type="EMBL" id="PJA90176.1"/>
    </source>
</evidence>
<reference evidence="3" key="1">
    <citation type="submission" date="2017-09" db="EMBL/GenBank/DDBJ databases">
        <title>Depth-based differentiation of microbial function through sediment-hosted aquifers and enrichment of novel symbionts in the deep terrestrial subsurface.</title>
        <authorList>
            <person name="Probst A.J."/>
            <person name="Ladd B."/>
            <person name="Jarett J.K."/>
            <person name="Geller-Mcgrath D.E."/>
            <person name="Sieber C.M.K."/>
            <person name="Emerson J.B."/>
            <person name="Anantharaman K."/>
            <person name="Thomas B.C."/>
            <person name="Malmstrom R."/>
            <person name="Stieglmeier M."/>
            <person name="Klingl A."/>
            <person name="Woyke T."/>
            <person name="Ryan C.M."/>
            <person name="Banfield J.F."/>
        </authorList>
    </citation>
    <scope>NUCLEOTIDE SEQUENCE [LARGE SCALE GENOMIC DNA]</scope>
</reference>
<dbReference type="EMBL" id="PFVJ01000021">
    <property type="protein sequence ID" value="PJA90176.1"/>
    <property type="molecule type" value="Genomic_DNA"/>
</dbReference>